<organism evidence="9 10">
    <name type="scientific">Pseudonocardia yunnanensis</name>
    <dbReference type="NCBI Taxonomy" id="58107"/>
    <lineage>
        <taxon>Bacteria</taxon>
        <taxon>Bacillati</taxon>
        <taxon>Actinomycetota</taxon>
        <taxon>Actinomycetes</taxon>
        <taxon>Pseudonocardiales</taxon>
        <taxon>Pseudonocardiaceae</taxon>
        <taxon>Pseudonocardia</taxon>
    </lineage>
</organism>
<evidence type="ECO:0000256" key="2">
    <source>
        <dbReference type="ARBA" id="ARBA00009399"/>
    </source>
</evidence>
<comment type="subcellular location">
    <subcellularLocation>
        <location evidence="1">Membrane</location>
        <topology evidence="1">Multi-pass membrane protein</topology>
    </subcellularLocation>
</comment>
<dbReference type="PANTHER" id="PTHR38459">
    <property type="entry name" value="PROPHAGE BACTOPRENOL-LINKED GLUCOSE TRANSLOCASE HOMOLOG"/>
    <property type="match status" value="1"/>
</dbReference>
<evidence type="ECO:0000256" key="5">
    <source>
        <dbReference type="ARBA" id="ARBA00023136"/>
    </source>
</evidence>
<dbReference type="PANTHER" id="PTHR38459:SF1">
    <property type="entry name" value="PROPHAGE BACTOPRENOL-LINKED GLUCOSE TRANSLOCASE HOMOLOG"/>
    <property type="match status" value="1"/>
</dbReference>
<evidence type="ECO:0000313" key="9">
    <source>
        <dbReference type="EMBL" id="MFD1516822.1"/>
    </source>
</evidence>
<feature type="region of interest" description="Disordered" evidence="6">
    <location>
        <begin position="185"/>
        <end position="207"/>
    </location>
</feature>
<dbReference type="Proteomes" id="UP001597114">
    <property type="component" value="Unassembled WGS sequence"/>
</dbReference>
<feature type="transmembrane region" description="Helical" evidence="7">
    <location>
        <begin position="127"/>
        <end position="146"/>
    </location>
</feature>
<protein>
    <submittedName>
        <fullName evidence="9">GtrA family protein</fullName>
    </submittedName>
</protein>
<accession>A0ABW4EPB4</accession>
<evidence type="ECO:0000256" key="7">
    <source>
        <dbReference type="SAM" id="Phobius"/>
    </source>
</evidence>
<evidence type="ECO:0000256" key="4">
    <source>
        <dbReference type="ARBA" id="ARBA00022989"/>
    </source>
</evidence>
<dbReference type="EMBL" id="JBHUCO010000005">
    <property type="protein sequence ID" value="MFD1516822.1"/>
    <property type="molecule type" value="Genomic_DNA"/>
</dbReference>
<keyword evidence="10" id="KW-1185">Reference proteome</keyword>
<sequence length="207" mass="22205">MTNSVVIDAPAITGTTRFRQLWGDVVEVARAALPVGAQLGGMPSGRGPSGREQRHPLLVQLARYAVIGGLGTLVNAVIFLVLRTWWDTIPANLVALVLSTVVSTEANRRFTFGGARVHWLRSHVQSGGTVLFYAFYSSAVLMLLAATIDSPTAWEQTMAVAVASVLGGLGRFLVLRYWVFEPDAHDDSRSEGAGASQRAERGSEQLG</sequence>
<evidence type="ECO:0000256" key="1">
    <source>
        <dbReference type="ARBA" id="ARBA00004141"/>
    </source>
</evidence>
<feature type="transmembrane region" description="Helical" evidence="7">
    <location>
        <begin position="61"/>
        <end position="82"/>
    </location>
</feature>
<name>A0ABW4EPB4_9PSEU</name>
<keyword evidence="5 7" id="KW-0472">Membrane</keyword>
<dbReference type="InterPro" id="IPR051401">
    <property type="entry name" value="GtrA_CellWall_Glycosyl"/>
</dbReference>
<dbReference type="Pfam" id="PF04138">
    <property type="entry name" value="GtrA_DPMS_TM"/>
    <property type="match status" value="1"/>
</dbReference>
<reference evidence="10" key="1">
    <citation type="journal article" date="2019" name="Int. J. Syst. Evol. Microbiol.">
        <title>The Global Catalogue of Microorganisms (GCM) 10K type strain sequencing project: providing services to taxonomists for standard genome sequencing and annotation.</title>
        <authorList>
            <consortium name="The Broad Institute Genomics Platform"/>
            <consortium name="The Broad Institute Genome Sequencing Center for Infectious Disease"/>
            <person name="Wu L."/>
            <person name="Ma J."/>
        </authorList>
    </citation>
    <scope>NUCLEOTIDE SEQUENCE [LARGE SCALE GENOMIC DNA]</scope>
    <source>
        <strain evidence="10">CCM 7043</strain>
    </source>
</reference>
<keyword evidence="4 7" id="KW-1133">Transmembrane helix</keyword>
<comment type="caution">
    <text evidence="9">The sequence shown here is derived from an EMBL/GenBank/DDBJ whole genome shotgun (WGS) entry which is preliminary data.</text>
</comment>
<evidence type="ECO:0000259" key="8">
    <source>
        <dbReference type="Pfam" id="PF04138"/>
    </source>
</evidence>
<feature type="domain" description="GtrA/DPMS transmembrane" evidence="8">
    <location>
        <begin position="63"/>
        <end position="180"/>
    </location>
</feature>
<dbReference type="RefSeq" id="WP_344725695.1">
    <property type="nucleotide sequence ID" value="NZ_BAAAUS010000034.1"/>
</dbReference>
<evidence type="ECO:0000256" key="3">
    <source>
        <dbReference type="ARBA" id="ARBA00022692"/>
    </source>
</evidence>
<proteinExistence type="inferred from homology"/>
<keyword evidence="3 7" id="KW-0812">Transmembrane</keyword>
<evidence type="ECO:0000313" key="10">
    <source>
        <dbReference type="Proteomes" id="UP001597114"/>
    </source>
</evidence>
<dbReference type="InterPro" id="IPR007267">
    <property type="entry name" value="GtrA_DPMS_TM"/>
</dbReference>
<gene>
    <name evidence="9" type="ORF">ACFSJD_04955</name>
</gene>
<feature type="transmembrane region" description="Helical" evidence="7">
    <location>
        <begin position="158"/>
        <end position="179"/>
    </location>
</feature>
<comment type="similarity">
    <text evidence="2">Belongs to the GtrA family.</text>
</comment>
<feature type="compositionally biased region" description="Basic and acidic residues" evidence="6">
    <location>
        <begin position="198"/>
        <end position="207"/>
    </location>
</feature>
<evidence type="ECO:0000256" key="6">
    <source>
        <dbReference type="SAM" id="MobiDB-lite"/>
    </source>
</evidence>